<sequence>MKKIILLLLAVAGVSCSSDSEGNNYTTYQTVSTIATNVFATMQFPSALTMDANGNIYVASFESRIIKKTDKNGVVTTFAGSGKYEDSDGVGETASFTTISALSTDSQGNVYVLGSNDEAVRKITPNGVVSTFLKKSDIGSGTMGIFIDKNDNMYLSTGPGILKRTPAGELTLLAGDPIDASGARDGKGKEARFSSAAFMAMDSKGILYVKENMGAKGIRKVTPDGVVTTLIVTVKKDGVDEIYTNLEDAQGIAIDKKDNIYVSTEENNILQITPDGKATSMFGNERGYKDGPIKDALINGIGRIEFDKNEDLVFIENRANGINIRKISRK</sequence>
<dbReference type="PANTHER" id="PTHR13833:SF71">
    <property type="entry name" value="NHL DOMAIN-CONTAINING PROTEIN"/>
    <property type="match status" value="1"/>
</dbReference>
<proteinExistence type="predicted"/>
<reference evidence="2 3" key="1">
    <citation type="submission" date="2021-01" db="EMBL/GenBank/DDBJ databases">
        <title>Genome seq and assembly of Flavobacterium sp. GN10.</title>
        <authorList>
            <person name="Chhetri G."/>
        </authorList>
    </citation>
    <scope>NUCLEOTIDE SEQUENCE [LARGE SCALE GENOMIC DNA]</scope>
    <source>
        <strain evidence="2 3">GN10</strain>
    </source>
</reference>
<dbReference type="Proteomes" id="UP000603728">
    <property type="component" value="Unassembled WGS sequence"/>
</dbReference>
<feature type="signal peptide" evidence="1">
    <location>
        <begin position="1"/>
        <end position="20"/>
    </location>
</feature>
<evidence type="ECO:0008006" key="4">
    <source>
        <dbReference type="Google" id="ProtNLM"/>
    </source>
</evidence>
<dbReference type="RefSeq" id="WP_201998968.1">
    <property type="nucleotide sequence ID" value="NZ_JAERSF010000001.1"/>
</dbReference>
<keyword evidence="1" id="KW-0732">Signal</keyword>
<evidence type="ECO:0000313" key="3">
    <source>
        <dbReference type="Proteomes" id="UP000603728"/>
    </source>
</evidence>
<protein>
    <recommendedName>
        <fullName evidence="4">NHL repeat-containing protein</fullName>
    </recommendedName>
</protein>
<comment type="caution">
    <text evidence="2">The sequence shown here is derived from an EMBL/GenBank/DDBJ whole genome shotgun (WGS) entry which is preliminary data.</text>
</comment>
<name>A0ABS1K9F4_9FLAO</name>
<dbReference type="Gene3D" id="2.120.10.30">
    <property type="entry name" value="TolB, C-terminal domain"/>
    <property type="match status" value="3"/>
</dbReference>
<dbReference type="EMBL" id="JAERSF010000001">
    <property type="protein sequence ID" value="MBL0735913.1"/>
    <property type="molecule type" value="Genomic_DNA"/>
</dbReference>
<keyword evidence="3" id="KW-1185">Reference proteome</keyword>
<dbReference type="SUPFAM" id="SSF101898">
    <property type="entry name" value="NHL repeat"/>
    <property type="match status" value="1"/>
</dbReference>
<feature type="chain" id="PRO_5045794417" description="NHL repeat-containing protein" evidence="1">
    <location>
        <begin position="21"/>
        <end position="330"/>
    </location>
</feature>
<dbReference type="InterPro" id="IPR011042">
    <property type="entry name" value="6-blade_b-propeller_TolB-like"/>
</dbReference>
<evidence type="ECO:0000313" key="2">
    <source>
        <dbReference type="EMBL" id="MBL0735913.1"/>
    </source>
</evidence>
<evidence type="ECO:0000256" key="1">
    <source>
        <dbReference type="SAM" id="SignalP"/>
    </source>
</evidence>
<gene>
    <name evidence="2" type="ORF">JI750_03380</name>
</gene>
<organism evidence="2 3">
    <name type="scientific">Flavobacterium tagetis</name>
    <dbReference type="NCBI Taxonomy" id="2801336"/>
    <lineage>
        <taxon>Bacteria</taxon>
        <taxon>Pseudomonadati</taxon>
        <taxon>Bacteroidota</taxon>
        <taxon>Flavobacteriia</taxon>
        <taxon>Flavobacteriales</taxon>
        <taxon>Flavobacteriaceae</taxon>
        <taxon>Flavobacterium</taxon>
    </lineage>
</organism>
<dbReference type="PROSITE" id="PS51257">
    <property type="entry name" value="PROKAR_LIPOPROTEIN"/>
    <property type="match status" value="1"/>
</dbReference>
<accession>A0ABS1K9F4</accession>
<dbReference type="PANTHER" id="PTHR13833">
    <property type="match status" value="1"/>
</dbReference>